<dbReference type="SUPFAM" id="SSF54593">
    <property type="entry name" value="Glyoxalase/Bleomycin resistance protein/Dihydroxybiphenyl dioxygenase"/>
    <property type="match status" value="1"/>
</dbReference>
<dbReference type="InterPro" id="IPR037523">
    <property type="entry name" value="VOC_core"/>
</dbReference>
<dbReference type="Proteomes" id="UP001064971">
    <property type="component" value="Chromosome"/>
</dbReference>
<evidence type="ECO:0000259" key="1">
    <source>
        <dbReference type="PROSITE" id="PS51819"/>
    </source>
</evidence>
<dbReference type="EMBL" id="AP026560">
    <property type="protein sequence ID" value="BDP42364.1"/>
    <property type="molecule type" value="Genomic_DNA"/>
</dbReference>
<dbReference type="Gene3D" id="3.10.180.10">
    <property type="entry name" value="2,3-Dihydroxybiphenyl 1,2-Dioxygenase, domain 1"/>
    <property type="match status" value="1"/>
</dbReference>
<dbReference type="InterPro" id="IPR029068">
    <property type="entry name" value="Glyas_Bleomycin-R_OHBP_Dase"/>
</dbReference>
<dbReference type="RefSeq" id="WP_264775061.1">
    <property type="nucleotide sequence ID" value="NZ_AP026560.1"/>
</dbReference>
<name>A0ABN6RHQ6_9DEIO</name>
<proteinExistence type="predicted"/>
<gene>
    <name evidence="2" type="ORF">DAETH_23330</name>
</gene>
<accession>A0ABN6RHQ6</accession>
<dbReference type="InterPro" id="IPR041581">
    <property type="entry name" value="Glyoxalase_6"/>
</dbReference>
<dbReference type="Pfam" id="PF18029">
    <property type="entry name" value="Glyoxalase_6"/>
    <property type="match status" value="1"/>
</dbReference>
<dbReference type="PANTHER" id="PTHR35908:SF1">
    <property type="entry name" value="CONSERVED PROTEIN"/>
    <property type="match status" value="1"/>
</dbReference>
<dbReference type="CDD" id="cd06587">
    <property type="entry name" value="VOC"/>
    <property type="match status" value="1"/>
</dbReference>
<protein>
    <recommendedName>
        <fullName evidence="1">VOC domain-containing protein</fullName>
    </recommendedName>
</protein>
<sequence length="114" mass="12962">MLKIGSIVWGVRDVPRAIAFWTQALDYRLRNEPDEDWAVLVPREGPGVQLALDLIDSDKARRHHLDLYASDQAAEVERLLALGATRVDWRYEQGADYVVLADPDGNRFCVVQKD</sequence>
<evidence type="ECO:0000313" key="3">
    <source>
        <dbReference type="Proteomes" id="UP001064971"/>
    </source>
</evidence>
<keyword evidence="3" id="KW-1185">Reference proteome</keyword>
<reference evidence="2" key="1">
    <citation type="submission" date="2022-07" db="EMBL/GenBank/DDBJ databases">
        <title>Complete Genome Sequence of the Radioresistant Bacterium Deinococcus aetherius ST0316, Isolated from the Air Dust collected in Lower Stratosphere above Japan.</title>
        <authorList>
            <person name="Satoh K."/>
            <person name="Hagiwara K."/>
            <person name="Katsumata K."/>
            <person name="Kubo A."/>
            <person name="Yokobori S."/>
            <person name="Yamagishi A."/>
            <person name="Oono Y."/>
            <person name="Narumi I."/>
        </authorList>
    </citation>
    <scope>NUCLEOTIDE SEQUENCE</scope>
    <source>
        <strain evidence="2">ST0316</strain>
    </source>
</reference>
<dbReference type="PROSITE" id="PS51819">
    <property type="entry name" value="VOC"/>
    <property type="match status" value="1"/>
</dbReference>
<dbReference type="PANTHER" id="PTHR35908">
    <property type="entry name" value="HYPOTHETICAL FUSION PROTEIN"/>
    <property type="match status" value="1"/>
</dbReference>
<evidence type="ECO:0000313" key="2">
    <source>
        <dbReference type="EMBL" id="BDP42364.1"/>
    </source>
</evidence>
<organism evidence="2 3">
    <name type="scientific">Deinococcus aetherius</name>
    <dbReference type="NCBI Taxonomy" id="200252"/>
    <lineage>
        <taxon>Bacteria</taxon>
        <taxon>Thermotogati</taxon>
        <taxon>Deinococcota</taxon>
        <taxon>Deinococci</taxon>
        <taxon>Deinococcales</taxon>
        <taxon>Deinococcaceae</taxon>
        <taxon>Deinococcus</taxon>
    </lineage>
</organism>
<feature type="domain" description="VOC" evidence="1">
    <location>
        <begin position="3"/>
        <end position="113"/>
    </location>
</feature>